<dbReference type="STRING" id="74545.EU96_0010"/>
<gene>
    <name evidence="1" type="ORF">EU96_0010</name>
</gene>
<dbReference type="AlphaFoldDB" id="A0A0A2AG39"/>
<sequence length="87" mass="10031">MIFKMAIYLKITNSTEVVKKKTSKWLTDITPERIDRKLVEDEVIKGIIEQLTLEGIKGEISAINGFEVQESEVITKNNFVIRKTKTF</sequence>
<dbReference type="EMBL" id="JNAM01000001">
    <property type="protein sequence ID" value="KGF99403.1"/>
    <property type="molecule type" value="Genomic_DNA"/>
</dbReference>
<organism evidence="1 2">
    <name type="scientific">Prochlorococcus marinus str. MIT 9302</name>
    <dbReference type="NCBI Taxonomy" id="74545"/>
    <lineage>
        <taxon>Bacteria</taxon>
        <taxon>Bacillati</taxon>
        <taxon>Cyanobacteriota</taxon>
        <taxon>Cyanophyceae</taxon>
        <taxon>Synechococcales</taxon>
        <taxon>Prochlorococcaceae</taxon>
        <taxon>Prochlorococcus</taxon>
    </lineage>
</organism>
<dbReference type="eggNOG" id="ENOG5031W76">
    <property type="taxonomic scope" value="Bacteria"/>
</dbReference>
<evidence type="ECO:0000313" key="2">
    <source>
        <dbReference type="Proteomes" id="UP000030445"/>
    </source>
</evidence>
<proteinExistence type="predicted"/>
<dbReference type="Proteomes" id="UP000030445">
    <property type="component" value="Unassembled WGS sequence"/>
</dbReference>
<protein>
    <submittedName>
        <fullName evidence="1">Uncharacterized protein</fullName>
    </submittedName>
</protein>
<reference evidence="2" key="1">
    <citation type="journal article" date="2014" name="Sci. Data">
        <title>Genomes of diverse isolates of the marine cyanobacterium Prochlorococcus.</title>
        <authorList>
            <person name="Biller S."/>
            <person name="Berube P."/>
            <person name="Thompson J."/>
            <person name="Kelly L."/>
            <person name="Roggensack S."/>
            <person name="Awad L."/>
            <person name="Roache-Johnson K."/>
            <person name="Ding H."/>
            <person name="Giovannoni S.J."/>
            <person name="Moore L.R."/>
            <person name="Chisholm S.W."/>
        </authorList>
    </citation>
    <scope>NUCLEOTIDE SEQUENCE [LARGE SCALE GENOMIC DNA]</scope>
    <source>
        <strain evidence="2">MIT 9302</strain>
    </source>
</reference>
<accession>A0A0A2AG39</accession>
<evidence type="ECO:0000313" key="1">
    <source>
        <dbReference type="EMBL" id="KGF99403.1"/>
    </source>
</evidence>
<name>A0A0A2AG39_PROMR</name>
<comment type="caution">
    <text evidence="1">The sequence shown here is derived from an EMBL/GenBank/DDBJ whole genome shotgun (WGS) entry which is preliminary data.</text>
</comment>